<keyword evidence="6" id="KW-0067">ATP-binding</keyword>
<evidence type="ECO:0000256" key="12">
    <source>
        <dbReference type="ARBA" id="ARBA00044550"/>
    </source>
</evidence>
<evidence type="ECO:0000256" key="1">
    <source>
        <dbReference type="ARBA" id="ARBA00005446"/>
    </source>
</evidence>
<dbReference type="GO" id="GO:0005524">
    <property type="term" value="F:ATP binding"/>
    <property type="evidence" value="ECO:0007669"/>
    <property type="project" value="UniProtKB-KW"/>
</dbReference>
<feature type="domain" description="Helicase ATP-binding" evidence="13">
    <location>
        <begin position="24"/>
        <end position="191"/>
    </location>
</feature>
<dbReference type="Pfam" id="PF16124">
    <property type="entry name" value="RecQ_Zn_bind"/>
    <property type="match status" value="1"/>
</dbReference>
<evidence type="ECO:0000256" key="6">
    <source>
        <dbReference type="ARBA" id="ARBA00022840"/>
    </source>
</evidence>
<dbReference type="GO" id="GO:0005737">
    <property type="term" value="C:cytoplasm"/>
    <property type="evidence" value="ECO:0007669"/>
    <property type="project" value="TreeGrafter"/>
</dbReference>
<reference evidence="15" key="2">
    <citation type="journal article" date="2021" name="PeerJ">
        <title>Extensive microbial diversity within the chicken gut microbiome revealed by metagenomics and culture.</title>
        <authorList>
            <person name="Gilroy R."/>
            <person name="Ravi A."/>
            <person name="Getino M."/>
            <person name="Pursley I."/>
            <person name="Horton D.L."/>
            <person name="Alikhan N.F."/>
            <person name="Baker D."/>
            <person name="Gharbi K."/>
            <person name="Hall N."/>
            <person name="Watson M."/>
            <person name="Adriaenssens E.M."/>
            <person name="Foster-Nyarko E."/>
            <person name="Jarju S."/>
            <person name="Secka A."/>
            <person name="Antonio M."/>
            <person name="Oren A."/>
            <person name="Chaudhuri R.R."/>
            <person name="La Ragione R."/>
            <person name="Hildebrand F."/>
            <person name="Pallen M.J."/>
        </authorList>
    </citation>
    <scope>NUCLEOTIDE SEQUENCE</scope>
    <source>
        <strain evidence="15">20514</strain>
    </source>
</reference>
<dbReference type="SUPFAM" id="SSF52540">
    <property type="entry name" value="P-loop containing nucleoside triphosphate hydrolases"/>
    <property type="match status" value="1"/>
</dbReference>
<name>A0A9D9EMT6_9BACT</name>
<evidence type="ECO:0000256" key="7">
    <source>
        <dbReference type="ARBA" id="ARBA00023125"/>
    </source>
</evidence>
<dbReference type="SMART" id="SM00490">
    <property type="entry name" value="HELICc"/>
    <property type="match status" value="1"/>
</dbReference>
<dbReference type="PROSITE" id="PS51194">
    <property type="entry name" value="HELICASE_CTER"/>
    <property type="match status" value="1"/>
</dbReference>
<evidence type="ECO:0000313" key="16">
    <source>
        <dbReference type="Proteomes" id="UP000810252"/>
    </source>
</evidence>
<sequence>MEAIEVLEKYWGYSSFRNMQEEIVDAALEERDVLAILPTGGGKSVCFQVPALMKPGIAIVVTPLIALMKDQVQNLNARGIKALAVYMGMSRREIELALNNAVYGDFKFLYLSPERLSTQVFRDYLKEMDVSYIVVDEAHCISQWGYDFRPDYLKIADIRRICGAPVIALTATATPAVAADIMEKLAFREKLLLKSGFERPNLTYIVRNREDKLGQLLNICRSVPGTGIVYVRNRKKCEELAAFLRNSGLQASFYHAGLSHQTRTSRQEDWKSDRIRIMVCTNAFGMGIDKPDVRFVVHFELPDCPEAYFQEAGRAGRDGNRSYAVLLWNSTDLRKLKQIANVSFPDLDYIEDIYHKVHVFFGIPYDTGEGRQLKFDIMDFCRRFRLNSSSVYNAMKYIEREGHWIFLEDTDIPTRVQVIPSRTELYDADIPDQQMQAVLETLMRTYTGLFSYPVQIDEEYVAARAGVSVPELRQLLYRLSLEHIIRYIPADHSSVVYLKENRLRPKNVKLSPEHLERLKSSWLERTEAMKEYAVEEDMCRSRFLLKYFGQEESRDCGTCDVCRKKASDGNKSGTASALKAFIDGKGGKYTLEDINLVFGSPGSGYPDYLSILRELVDSGAVPPYRM</sequence>
<evidence type="ECO:0000256" key="9">
    <source>
        <dbReference type="ARBA" id="ARBA00034617"/>
    </source>
</evidence>
<dbReference type="GO" id="GO:0043138">
    <property type="term" value="F:3'-5' DNA helicase activity"/>
    <property type="evidence" value="ECO:0007669"/>
    <property type="project" value="UniProtKB-EC"/>
</dbReference>
<dbReference type="AlphaFoldDB" id="A0A9D9EMT6"/>
<evidence type="ECO:0000256" key="2">
    <source>
        <dbReference type="ARBA" id="ARBA00022723"/>
    </source>
</evidence>
<keyword evidence="7" id="KW-0238">DNA-binding</keyword>
<evidence type="ECO:0000256" key="10">
    <source>
        <dbReference type="ARBA" id="ARBA00034808"/>
    </source>
</evidence>
<evidence type="ECO:0000256" key="5">
    <source>
        <dbReference type="ARBA" id="ARBA00022806"/>
    </source>
</evidence>
<protein>
    <recommendedName>
        <fullName evidence="11">ATP-dependent DNA helicase RecQ</fullName>
        <ecNumber evidence="10">5.6.2.4</ecNumber>
    </recommendedName>
    <alternativeName>
        <fullName evidence="12">DNA 3'-5' helicase RecQ</fullName>
    </alternativeName>
</protein>
<dbReference type="GO" id="GO:0006310">
    <property type="term" value="P:DNA recombination"/>
    <property type="evidence" value="ECO:0007669"/>
    <property type="project" value="InterPro"/>
</dbReference>
<dbReference type="InterPro" id="IPR004589">
    <property type="entry name" value="DNA_helicase_ATP-dep_RecQ"/>
</dbReference>
<evidence type="ECO:0000256" key="11">
    <source>
        <dbReference type="ARBA" id="ARBA00044535"/>
    </source>
</evidence>
<dbReference type="GO" id="GO:0009378">
    <property type="term" value="F:four-way junction helicase activity"/>
    <property type="evidence" value="ECO:0007669"/>
    <property type="project" value="TreeGrafter"/>
</dbReference>
<dbReference type="GO" id="GO:0030894">
    <property type="term" value="C:replisome"/>
    <property type="evidence" value="ECO:0007669"/>
    <property type="project" value="TreeGrafter"/>
</dbReference>
<dbReference type="Pfam" id="PF00270">
    <property type="entry name" value="DEAD"/>
    <property type="match status" value="1"/>
</dbReference>
<evidence type="ECO:0000259" key="13">
    <source>
        <dbReference type="PROSITE" id="PS51192"/>
    </source>
</evidence>
<keyword evidence="5 15" id="KW-0347">Helicase</keyword>
<dbReference type="FunFam" id="3.40.50.300:FF:001389">
    <property type="entry name" value="ATP-dependent DNA helicase RecQ"/>
    <property type="match status" value="1"/>
</dbReference>
<dbReference type="NCBIfam" id="TIGR00614">
    <property type="entry name" value="recQ_fam"/>
    <property type="match status" value="1"/>
</dbReference>
<feature type="domain" description="Helicase C-terminal" evidence="14">
    <location>
        <begin position="212"/>
        <end position="358"/>
    </location>
</feature>
<dbReference type="PROSITE" id="PS00690">
    <property type="entry name" value="DEAH_ATP_HELICASE"/>
    <property type="match status" value="1"/>
</dbReference>
<proteinExistence type="inferred from homology"/>
<dbReference type="InterPro" id="IPR002464">
    <property type="entry name" value="DNA/RNA_helicase_DEAH_CS"/>
</dbReference>
<dbReference type="PANTHER" id="PTHR13710">
    <property type="entry name" value="DNA HELICASE RECQ FAMILY MEMBER"/>
    <property type="match status" value="1"/>
</dbReference>
<dbReference type="PANTHER" id="PTHR13710:SF105">
    <property type="entry name" value="ATP-DEPENDENT DNA HELICASE Q1"/>
    <property type="match status" value="1"/>
</dbReference>
<evidence type="ECO:0000259" key="14">
    <source>
        <dbReference type="PROSITE" id="PS51194"/>
    </source>
</evidence>
<gene>
    <name evidence="15" type="ORF">IAC29_09270</name>
</gene>
<dbReference type="Proteomes" id="UP000810252">
    <property type="component" value="Unassembled WGS sequence"/>
</dbReference>
<comment type="similarity">
    <text evidence="1">Belongs to the helicase family. RecQ subfamily.</text>
</comment>
<evidence type="ECO:0000256" key="4">
    <source>
        <dbReference type="ARBA" id="ARBA00022801"/>
    </source>
</evidence>
<dbReference type="GO" id="GO:0016787">
    <property type="term" value="F:hydrolase activity"/>
    <property type="evidence" value="ECO:0007669"/>
    <property type="project" value="UniProtKB-KW"/>
</dbReference>
<keyword evidence="2" id="KW-0479">Metal-binding</keyword>
<dbReference type="GO" id="GO:0003677">
    <property type="term" value="F:DNA binding"/>
    <property type="evidence" value="ECO:0007669"/>
    <property type="project" value="UniProtKB-KW"/>
</dbReference>
<dbReference type="GO" id="GO:0046872">
    <property type="term" value="F:metal ion binding"/>
    <property type="evidence" value="ECO:0007669"/>
    <property type="project" value="UniProtKB-KW"/>
</dbReference>
<dbReference type="InterPro" id="IPR011545">
    <property type="entry name" value="DEAD/DEAH_box_helicase_dom"/>
</dbReference>
<dbReference type="EMBL" id="JADIMQ010000133">
    <property type="protein sequence ID" value="MBO8449441.1"/>
    <property type="molecule type" value="Genomic_DNA"/>
</dbReference>
<dbReference type="Gene3D" id="1.10.10.10">
    <property type="entry name" value="Winged helix-like DNA-binding domain superfamily/Winged helix DNA-binding domain"/>
    <property type="match status" value="1"/>
</dbReference>
<dbReference type="InterPro" id="IPR001650">
    <property type="entry name" value="Helicase_C-like"/>
</dbReference>
<evidence type="ECO:0000256" key="8">
    <source>
        <dbReference type="ARBA" id="ARBA00023235"/>
    </source>
</evidence>
<dbReference type="GO" id="GO:0006281">
    <property type="term" value="P:DNA repair"/>
    <property type="evidence" value="ECO:0007669"/>
    <property type="project" value="TreeGrafter"/>
</dbReference>
<reference evidence="15" key="1">
    <citation type="submission" date="2020-10" db="EMBL/GenBank/DDBJ databases">
        <authorList>
            <person name="Gilroy R."/>
        </authorList>
    </citation>
    <scope>NUCLEOTIDE SEQUENCE</scope>
    <source>
        <strain evidence="15">20514</strain>
    </source>
</reference>
<organism evidence="15 16">
    <name type="scientific">Candidatus Cryptobacteroides merdigallinarum</name>
    <dbReference type="NCBI Taxonomy" id="2840770"/>
    <lineage>
        <taxon>Bacteria</taxon>
        <taxon>Pseudomonadati</taxon>
        <taxon>Bacteroidota</taxon>
        <taxon>Bacteroidia</taxon>
        <taxon>Bacteroidales</taxon>
        <taxon>Candidatus Cryptobacteroides</taxon>
    </lineage>
</organism>
<keyword evidence="3" id="KW-0547">Nucleotide-binding</keyword>
<comment type="caution">
    <text evidence="15">The sequence shown here is derived from an EMBL/GenBank/DDBJ whole genome shotgun (WGS) entry which is preliminary data.</text>
</comment>
<dbReference type="InterPro" id="IPR032284">
    <property type="entry name" value="RecQ_Zn-bd"/>
</dbReference>
<keyword evidence="8" id="KW-0413">Isomerase</keyword>
<dbReference type="GO" id="GO:0043590">
    <property type="term" value="C:bacterial nucleoid"/>
    <property type="evidence" value="ECO:0007669"/>
    <property type="project" value="TreeGrafter"/>
</dbReference>
<evidence type="ECO:0000256" key="3">
    <source>
        <dbReference type="ARBA" id="ARBA00022741"/>
    </source>
</evidence>
<dbReference type="InterPro" id="IPR036388">
    <property type="entry name" value="WH-like_DNA-bd_sf"/>
</dbReference>
<dbReference type="PROSITE" id="PS51192">
    <property type="entry name" value="HELICASE_ATP_BIND_1"/>
    <property type="match status" value="1"/>
</dbReference>
<keyword evidence="4" id="KW-0378">Hydrolase</keyword>
<dbReference type="CDD" id="cd17920">
    <property type="entry name" value="DEXHc_RecQ"/>
    <property type="match status" value="1"/>
</dbReference>
<dbReference type="Pfam" id="PF00271">
    <property type="entry name" value="Helicase_C"/>
    <property type="match status" value="1"/>
</dbReference>
<accession>A0A9D9EMT6</accession>
<comment type="catalytic activity">
    <reaction evidence="9">
        <text>Couples ATP hydrolysis with the unwinding of duplex DNA by translocating in the 3'-5' direction.</text>
        <dbReference type="EC" id="5.6.2.4"/>
    </reaction>
</comment>
<dbReference type="InterPro" id="IPR027417">
    <property type="entry name" value="P-loop_NTPase"/>
</dbReference>
<evidence type="ECO:0000313" key="15">
    <source>
        <dbReference type="EMBL" id="MBO8449441.1"/>
    </source>
</evidence>
<dbReference type="Gene3D" id="3.40.50.300">
    <property type="entry name" value="P-loop containing nucleotide triphosphate hydrolases"/>
    <property type="match status" value="2"/>
</dbReference>
<dbReference type="SMART" id="SM00487">
    <property type="entry name" value="DEXDc"/>
    <property type="match status" value="1"/>
</dbReference>
<dbReference type="EC" id="5.6.2.4" evidence="10"/>
<dbReference type="InterPro" id="IPR014001">
    <property type="entry name" value="Helicase_ATP-bd"/>
</dbReference>